<dbReference type="EMBL" id="JAWDGP010000218">
    <property type="protein sequence ID" value="KAK3802712.1"/>
    <property type="molecule type" value="Genomic_DNA"/>
</dbReference>
<feature type="region of interest" description="Disordered" evidence="4">
    <location>
        <begin position="689"/>
        <end position="709"/>
    </location>
</feature>
<feature type="compositionally biased region" description="Low complexity" evidence="4">
    <location>
        <begin position="689"/>
        <end position="699"/>
    </location>
</feature>
<keyword evidence="6" id="KW-1185">Reference proteome</keyword>
<dbReference type="InterPro" id="IPR001680">
    <property type="entry name" value="WD40_rpt"/>
</dbReference>
<feature type="compositionally biased region" description="Low complexity" evidence="4">
    <location>
        <begin position="770"/>
        <end position="785"/>
    </location>
</feature>
<keyword evidence="1 3" id="KW-0853">WD repeat</keyword>
<evidence type="ECO:0000313" key="6">
    <source>
        <dbReference type="Proteomes" id="UP001283361"/>
    </source>
</evidence>
<evidence type="ECO:0000256" key="2">
    <source>
        <dbReference type="ARBA" id="ARBA00022737"/>
    </source>
</evidence>
<dbReference type="PANTHER" id="PTHR15574:SF43">
    <property type="entry name" value="DDB1- AND CUL4-ASSOCIATED FACTOR 5"/>
    <property type="match status" value="1"/>
</dbReference>
<gene>
    <name evidence="5" type="ORF">RRG08_001974</name>
</gene>
<dbReference type="GO" id="GO:0080008">
    <property type="term" value="C:Cul4-RING E3 ubiquitin ligase complex"/>
    <property type="evidence" value="ECO:0007669"/>
    <property type="project" value="TreeGrafter"/>
</dbReference>
<feature type="compositionally biased region" description="Polar residues" evidence="4">
    <location>
        <begin position="491"/>
        <end position="508"/>
    </location>
</feature>
<feature type="compositionally biased region" description="Basic and acidic residues" evidence="4">
    <location>
        <begin position="936"/>
        <end position="945"/>
    </location>
</feature>
<feature type="region of interest" description="Disordered" evidence="4">
    <location>
        <begin position="560"/>
        <end position="612"/>
    </location>
</feature>
<feature type="region of interest" description="Disordered" evidence="4">
    <location>
        <begin position="655"/>
        <end position="675"/>
    </location>
</feature>
<name>A0AAE1EDA7_9GAST</name>
<reference evidence="5" key="1">
    <citation type="journal article" date="2023" name="G3 (Bethesda)">
        <title>A reference genome for the long-term kleptoplast-retaining sea slug Elysia crispata morphotype clarki.</title>
        <authorList>
            <person name="Eastman K.E."/>
            <person name="Pendleton A.L."/>
            <person name="Shaikh M.A."/>
            <person name="Suttiyut T."/>
            <person name="Ogas R."/>
            <person name="Tomko P."/>
            <person name="Gavelis G."/>
            <person name="Widhalm J.R."/>
            <person name="Wisecaver J.H."/>
        </authorList>
    </citation>
    <scope>NUCLEOTIDE SEQUENCE</scope>
    <source>
        <strain evidence="5">ECLA1</strain>
    </source>
</reference>
<organism evidence="5 6">
    <name type="scientific">Elysia crispata</name>
    <name type="common">lettuce slug</name>
    <dbReference type="NCBI Taxonomy" id="231223"/>
    <lineage>
        <taxon>Eukaryota</taxon>
        <taxon>Metazoa</taxon>
        <taxon>Spiralia</taxon>
        <taxon>Lophotrochozoa</taxon>
        <taxon>Mollusca</taxon>
        <taxon>Gastropoda</taxon>
        <taxon>Heterobranchia</taxon>
        <taxon>Euthyneura</taxon>
        <taxon>Panpulmonata</taxon>
        <taxon>Sacoglossa</taxon>
        <taxon>Placobranchoidea</taxon>
        <taxon>Plakobranchidae</taxon>
        <taxon>Elysia</taxon>
    </lineage>
</organism>
<feature type="compositionally biased region" description="Polar residues" evidence="4">
    <location>
        <begin position="788"/>
        <end position="797"/>
    </location>
</feature>
<dbReference type="InterPro" id="IPR019775">
    <property type="entry name" value="WD40_repeat_CS"/>
</dbReference>
<evidence type="ECO:0000256" key="1">
    <source>
        <dbReference type="ARBA" id="ARBA00022574"/>
    </source>
</evidence>
<dbReference type="GO" id="GO:0005737">
    <property type="term" value="C:cytoplasm"/>
    <property type="evidence" value="ECO:0007669"/>
    <property type="project" value="TreeGrafter"/>
</dbReference>
<feature type="compositionally biased region" description="Basic residues" evidence="4">
    <location>
        <begin position="970"/>
        <end position="981"/>
    </location>
</feature>
<feature type="compositionally biased region" description="Low complexity" evidence="4">
    <location>
        <begin position="741"/>
        <end position="759"/>
    </location>
</feature>
<dbReference type="InterPro" id="IPR036322">
    <property type="entry name" value="WD40_repeat_dom_sf"/>
</dbReference>
<dbReference type="AlphaFoldDB" id="A0AAE1EDA7"/>
<feature type="compositionally biased region" description="Acidic residues" evidence="4">
    <location>
        <begin position="448"/>
        <end position="460"/>
    </location>
</feature>
<feature type="region of interest" description="Disordered" evidence="4">
    <location>
        <begin position="722"/>
        <end position="807"/>
    </location>
</feature>
<feature type="compositionally biased region" description="Low complexity" evidence="4">
    <location>
        <begin position="903"/>
        <end position="928"/>
    </location>
</feature>
<feature type="compositionally biased region" description="Low complexity" evidence="4">
    <location>
        <begin position="567"/>
        <end position="578"/>
    </location>
</feature>
<dbReference type="Pfam" id="PF00400">
    <property type="entry name" value="WD40"/>
    <property type="match status" value="3"/>
</dbReference>
<dbReference type="PROSITE" id="PS50294">
    <property type="entry name" value="WD_REPEATS_REGION"/>
    <property type="match status" value="2"/>
</dbReference>
<protein>
    <recommendedName>
        <fullName evidence="7">DDB1-and CUL4-associated factor 5</fullName>
    </recommendedName>
</protein>
<dbReference type="InterPro" id="IPR015943">
    <property type="entry name" value="WD40/YVTN_repeat-like_dom_sf"/>
</dbReference>
<dbReference type="PROSITE" id="PS00678">
    <property type="entry name" value="WD_REPEATS_1"/>
    <property type="match status" value="1"/>
</dbReference>
<evidence type="ECO:0008006" key="7">
    <source>
        <dbReference type="Google" id="ProtNLM"/>
    </source>
</evidence>
<dbReference type="SMART" id="SM00320">
    <property type="entry name" value="WD40"/>
    <property type="match status" value="6"/>
</dbReference>
<dbReference type="Proteomes" id="UP001283361">
    <property type="component" value="Unassembled WGS sequence"/>
</dbReference>
<feature type="region of interest" description="Disordered" evidence="4">
    <location>
        <begin position="831"/>
        <end position="994"/>
    </location>
</feature>
<dbReference type="Gene3D" id="2.130.10.10">
    <property type="entry name" value="YVTN repeat-like/Quinoprotein amine dehydrogenase"/>
    <property type="match status" value="3"/>
</dbReference>
<comment type="caution">
    <text evidence="5">The sequence shown here is derived from an EMBL/GenBank/DDBJ whole genome shotgun (WGS) entry which is preliminary data.</text>
</comment>
<dbReference type="GO" id="GO:0045717">
    <property type="term" value="P:negative regulation of fatty acid biosynthetic process"/>
    <property type="evidence" value="ECO:0007669"/>
    <property type="project" value="TreeGrafter"/>
</dbReference>
<dbReference type="SUPFAM" id="SSF50978">
    <property type="entry name" value="WD40 repeat-like"/>
    <property type="match status" value="1"/>
</dbReference>
<feature type="compositionally biased region" description="Polar residues" evidence="4">
    <location>
        <begin position="722"/>
        <end position="735"/>
    </location>
</feature>
<dbReference type="InterPro" id="IPR045151">
    <property type="entry name" value="DCAF8"/>
</dbReference>
<feature type="compositionally biased region" description="Polar residues" evidence="4">
    <location>
        <begin position="516"/>
        <end position="525"/>
    </location>
</feature>
<sequence length="994" mass="108352">MHGLRGREIYGTSLHQYKQEAIGHRLAHSQSLMKKDLRGHFGCVNAIEFSSNGKFIASGGDDRRLLLWDVGHSMFDVKNPDVIETLHISNINSCCFDCQDGKIATGGNDGQVIIHDFHVHQSTAVYGLSDAVYCLSADPQNSTILATANDEGKAQIIDTRLSLDTIPFVLADLDSAMHSIMYNPVDPRLLVTANSKHGIGLWDIRMPLKCLNYKSTIQNCMSVRFNSLGDKIMALRRRSGPVLYDVGKPNPIYEFDYSTYYNACTLKSCSFAGLHDEYVMSGSDDFCIYLWKVPTDPAEDYIQYQPHMILKGHRSIVNQVRYCPQNQVIISSGVEKLIKMWSPYAIPGCTGHLVHSRRYGDDDEIERDAYSHEEYIHMVLQAGSFLSHDYTNGTIDEEPCMIAFFDSLIQREIEQSVDDKDDEDEGGDENVSSKSEESGNDNNKNSDGDDDGGGGGDDDGGGGGGGKGDSRSKNSVGGIHMSESDAPLCRNDSSASQIPQAANASTEAADSENEDSNIQGSAVSESRSRAYYLGLESSSSDSDSEVDEILSAMYSRYMSSHEQAINSSSRPASKKISSVIARGKQRESRAALNRRARGASESVSKKQGCPGRLQRIREDLQHSEDQFLRDNATSMSVLADVIDSFVDNLVPDGSGNSRTLSDTNDGHMSSDSNANNNVMAEDSRLIGISTAGHGSSAHGSKNKSARSCTSTSRSFPFASAISPSVGTDFSNTQPPSDGRYAASTSASSSNFSSLQNTFSTRDKPDCKATSSGLSSNSSKFSFNLGEIPTSSGDCQTNRNKEVNGKNKKLSTQNDIYKPEAKDRVKIRHSFSNRGLRDIPAQSMLPNQPFRSDTIKNSEAQGKNNPFRVSSAKRAGNPTESSVVDRDEFVAPEEKPVSHLCRKPSLLSVSSHTSSSSSLSSDPSFTDSSAYLASSSHETDSSKENQEEGNSTNVFGVRPENGTSNTVVQFKRTKIKGRHFRSKKIDSDSSSEEER</sequence>
<proteinExistence type="predicted"/>
<keyword evidence="2" id="KW-0677">Repeat</keyword>
<feature type="repeat" description="WD" evidence="3">
    <location>
        <begin position="310"/>
        <end position="342"/>
    </location>
</feature>
<feature type="compositionally biased region" description="Basic and acidic residues" evidence="4">
    <location>
        <begin position="882"/>
        <end position="896"/>
    </location>
</feature>
<dbReference type="PANTHER" id="PTHR15574">
    <property type="entry name" value="WD REPEAT DOMAIN-CONTAINING FAMILY"/>
    <property type="match status" value="1"/>
</dbReference>
<feature type="compositionally biased region" description="Acidic residues" evidence="4">
    <location>
        <begin position="419"/>
        <end position="428"/>
    </location>
</feature>
<evidence type="ECO:0000256" key="3">
    <source>
        <dbReference type="PROSITE-ProRule" id="PRU00221"/>
    </source>
</evidence>
<feature type="compositionally biased region" description="Polar residues" evidence="4">
    <location>
        <begin position="843"/>
        <end position="867"/>
    </location>
</feature>
<feature type="region of interest" description="Disordered" evidence="4">
    <location>
        <begin position="416"/>
        <end position="527"/>
    </location>
</feature>
<evidence type="ECO:0000313" key="5">
    <source>
        <dbReference type="EMBL" id="KAK3802712.1"/>
    </source>
</evidence>
<feature type="repeat" description="WD" evidence="3">
    <location>
        <begin position="37"/>
        <end position="70"/>
    </location>
</feature>
<evidence type="ECO:0000256" key="4">
    <source>
        <dbReference type="SAM" id="MobiDB-lite"/>
    </source>
</evidence>
<dbReference type="PROSITE" id="PS50082">
    <property type="entry name" value="WD_REPEATS_2"/>
    <property type="match status" value="2"/>
</dbReference>
<accession>A0AAE1EDA7</accession>